<evidence type="ECO:0000256" key="3">
    <source>
        <dbReference type="ARBA" id="ARBA00022963"/>
    </source>
</evidence>
<gene>
    <name evidence="11" type="ORF">IPP15_03180</name>
</gene>
<comment type="catalytic activity">
    <reaction evidence="7">
        <text>a (3S)-3-hydroxyacyl-CoA + NAD(+) = a 3-oxoacyl-CoA + NADH + H(+)</text>
        <dbReference type="Rhea" id="RHEA:22432"/>
        <dbReference type="ChEBI" id="CHEBI:15378"/>
        <dbReference type="ChEBI" id="CHEBI:57318"/>
        <dbReference type="ChEBI" id="CHEBI:57540"/>
        <dbReference type="ChEBI" id="CHEBI:57945"/>
        <dbReference type="ChEBI" id="CHEBI:90726"/>
        <dbReference type="EC" id="1.1.1.35"/>
    </reaction>
</comment>
<evidence type="ECO:0000256" key="6">
    <source>
        <dbReference type="ARBA" id="ARBA00023098"/>
    </source>
</evidence>
<dbReference type="AlphaFoldDB" id="A0A9D7SQX6"/>
<organism evidence="11 12">
    <name type="scientific">Candidatus Opimibacter skivensis</name>
    <dbReference type="NCBI Taxonomy" id="2982028"/>
    <lineage>
        <taxon>Bacteria</taxon>
        <taxon>Pseudomonadati</taxon>
        <taxon>Bacteroidota</taxon>
        <taxon>Saprospiria</taxon>
        <taxon>Saprospirales</taxon>
        <taxon>Saprospiraceae</taxon>
        <taxon>Candidatus Opimibacter</taxon>
    </lineage>
</organism>
<dbReference type="PANTHER" id="PTHR48075">
    <property type="entry name" value="3-HYDROXYACYL-COA DEHYDROGENASE FAMILY PROTEIN"/>
    <property type="match status" value="1"/>
</dbReference>
<dbReference type="Gene3D" id="1.10.1040.50">
    <property type="match status" value="1"/>
</dbReference>
<dbReference type="InterPro" id="IPR008927">
    <property type="entry name" value="6-PGluconate_DH-like_C_sf"/>
</dbReference>
<evidence type="ECO:0000256" key="8">
    <source>
        <dbReference type="SAM" id="SignalP"/>
    </source>
</evidence>
<comment type="caution">
    <text evidence="11">The sequence shown here is derived from an EMBL/GenBank/DDBJ whole genome shotgun (WGS) entry which is preliminary data.</text>
</comment>
<dbReference type="Pfam" id="PF02737">
    <property type="entry name" value="3HCDH_N"/>
    <property type="match status" value="1"/>
</dbReference>
<dbReference type="GO" id="GO:0003857">
    <property type="term" value="F:(3S)-3-hydroxyacyl-CoA dehydrogenase (NAD+) activity"/>
    <property type="evidence" value="ECO:0007669"/>
    <property type="project" value="UniProtKB-EC"/>
</dbReference>
<comment type="pathway">
    <text evidence="1">Lipid metabolism; fatty acid beta-oxidation.</text>
</comment>
<dbReference type="InterPro" id="IPR006108">
    <property type="entry name" value="3HC_DH_C"/>
</dbReference>
<evidence type="ECO:0000256" key="7">
    <source>
        <dbReference type="ARBA" id="ARBA00049556"/>
    </source>
</evidence>
<proteinExistence type="predicted"/>
<evidence type="ECO:0000313" key="11">
    <source>
        <dbReference type="EMBL" id="MBK9981422.1"/>
    </source>
</evidence>
<sequence>MRIIRKITVLGSGVMGAGIAAHFANAGYQVQMLDLTTKEDGKNRNSIAAQALAAAVKQKPAPFYHSDFIQRITIGNFDDDFPSIKDSDWIIEVIVEKLEIKKALFEKVDQYRNPDSIVSSNTSGIPIHSIAEGRTESFRKHFLGTHFFNPPRYLRLLEIIPTADTDPQLIRFMMDFGDRFLGKQTVLCKDTPAFIANRVGVYSMARIFQLTEQFDLPISTVDKLTGPAIGRPNTGTFRLADLVGHDTGVKVMQGIQQNCPDDEQAGAFNVPAYMNFLLDNKFLGNKTGQGFYKKGEGKDEKGGNIFLSLNLKTLQYEKDPRMDLPSLALSKQIDDVEKRIRAIYNSADIGGQLVKQHLIGLFSYVSNRIPEITESLSSIDDALKAGFAWSYGPFEYWDIIGVRQGVDDAKAAGLSISPWIEKMLADGHDTFYTNKNGRQLVYDITTADYVPLSGNENRINLTALKGKSPVYKNDEAVLHDIGDGVLCFEFKSKANVIGEGILRGINESIRIAEEESWKGLVIGNQAANFSVGANLMLIGMMAFQEEWDELDSAVNYFQQTSMRCRYSSVPVVAATQGYVFGGGCEISMHCDAVAASAESYIGLVEAGVGLIPGGGGTKEFAVRLADSFDIGDVQIPQLIERCKNIATASVGTSAYEAFDLGYLIKSRDEVVINASNNITEAKNKVLELSSGYVMPLKRKDILVLGRQGLASLYSFANEFRLAGYGSAHDIKIVQKLAWVLCGGDLTGAQLVTEQYLLDLEREAFLSLCGEQKTQERIQYMLEKNKPLRN</sequence>
<protein>
    <submittedName>
        <fullName evidence="11">3-hydroxyacyl-CoA dehydrogenase</fullName>
    </submittedName>
</protein>
<dbReference type="GO" id="GO:0006631">
    <property type="term" value="P:fatty acid metabolic process"/>
    <property type="evidence" value="ECO:0007669"/>
    <property type="project" value="UniProtKB-KW"/>
</dbReference>
<dbReference type="SUPFAM" id="SSF51735">
    <property type="entry name" value="NAD(P)-binding Rossmann-fold domains"/>
    <property type="match status" value="1"/>
</dbReference>
<dbReference type="GO" id="GO:0016042">
    <property type="term" value="P:lipid catabolic process"/>
    <property type="evidence" value="ECO:0007669"/>
    <property type="project" value="UniProtKB-KW"/>
</dbReference>
<dbReference type="InterPro" id="IPR029045">
    <property type="entry name" value="ClpP/crotonase-like_dom_sf"/>
</dbReference>
<dbReference type="Gene3D" id="3.90.226.10">
    <property type="entry name" value="2-enoyl-CoA Hydratase, Chain A, domain 1"/>
    <property type="match status" value="1"/>
</dbReference>
<keyword evidence="8" id="KW-0732">Signal</keyword>
<dbReference type="Pfam" id="PF00725">
    <property type="entry name" value="3HCDH"/>
    <property type="match status" value="1"/>
</dbReference>
<keyword evidence="2" id="KW-0276">Fatty acid metabolism</keyword>
<reference evidence="11 12" key="1">
    <citation type="submission" date="2020-10" db="EMBL/GenBank/DDBJ databases">
        <title>Connecting structure to function with the recovery of over 1000 high-quality activated sludge metagenome-assembled genomes encoding full-length rRNA genes using long-read sequencing.</title>
        <authorList>
            <person name="Singleton C.M."/>
            <person name="Petriglieri F."/>
            <person name="Kristensen J.M."/>
            <person name="Kirkegaard R.H."/>
            <person name="Michaelsen T.Y."/>
            <person name="Andersen M.H."/>
            <person name="Karst S.M."/>
            <person name="Dueholm M.S."/>
            <person name="Nielsen P.H."/>
            <person name="Albertsen M."/>
        </authorList>
    </citation>
    <scope>NUCLEOTIDE SEQUENCE [LARGE SCALE GENOMIC DNA]</scope>
    <source>
        <strain evidence="11">Ribe_18-Q3-R11-54_MAXAC.273</strain>
    </source>
</reference>
<feature type="domain" description="3-hydroxyacyl-CoA dehydrogenase C-terminal" evidence="9">
    <location>
        <begin position="194"/>
        <end position="293"/>
    </location>
</feature>
<dbReference type="Gene3D" id="3.40.50.720">
    <property type="entry name" value="NAD(P)-binding Rossmann-like Domain"/>
    <property type="match status" value="1"/>
</dbReference>
<accession>A0A9D7SQX6</accession>
<feature type="domain" description="3-hydroxyacyl-CoA dehydrogenase NAD binding" evidence="10">
    <location>
        <begin position="6"/>
        <end position="191"/>
    </location>
</feature>
<keyword evidence="6" id="KW-0443">Lipid metabolism</keyword>
<dbReference type="CDD" id="cd06558">
    <property type="entry name" value="crotonase-like"/>
    <property type="match status" value="1"/>
</dbReference>
<keyword evidence="5" id="KW-0520">NAD</keyword>
<dbReference type="GO" id="GO:0070403">
    <property type="term" value="F:NAD+ binding"/>
    <property type="evidence" value="ECO:0007669"/>
    <property type="project" value="InterPro"/>
</dbReference>
<dbReference type="Proteomes" id="UP000808337">
    <property type="component" value="Unassembled WGS sequence"/>
</dbReference>
<dbReference type="Pfam" id="PF00378">
    <property type="entry name" value="ECH_1"/>
    <property type="match status" value="1"/>
</dbReference>
<dbReference type="InterPro" id="IPR006176">
    <property type="entry name" value="3-OHacyl-CoA_DH_NAD-bd"/>
</dbReference>
<dbReference type="EMBL" id="JADKGY010000001">
    <property type="protein sequence ID" value="MBK9981422.1"/>
    <property type="molecule type" value="Genomic_DNA"/>
</dbReference>
<keyword evidence="4" id="KW-0560">Oxidoreductase</keyword>
<evidence type="ECO:0000256" key="4">
    <source>
        <dbReference type="ARBA" id="ARBA00023002"/>
    </source>
</evidence>
<name>A0A9D7SQX6_9BACT</name>
<feature type="signal peptide" evidence="8">
    <location>
        <begin position="1"/>
        <end position="26"/>
    </location>
</feature>
<dbReference type="InterPro" id="IPR036291">
    <property type="entry name" value="NAD(P)-bd_dom_sf"/>
</dbReference>
<dbReference type="SUPFAM" id="SSF48179">
    <property type="entry name" value="6-phosphogluconate dehydrogenase C-terminal domain-like"/>
    <property type="match status" value="2"/>
</dbReference>
<evidence type="ECO:0000256" key="2">
    <source>
        <dbReference type="ARBA" id="ARBA00022832"/>
    </source>
</evidence>
<dbReference type="InterPro" id="IPR001753">
    <property type="entry name" value="Enoyl-CoA_hydra/iso"/>
</dbReference>
<evidence type="ECO:0000259" key="10">
    <source>
        <dbReference type="Pfam" id="PF02737"/>
    </source>
</evidence>
<keyword evidence="3" id="KW-0442">Lipid degradation</keyword>
<evidence type="ECO:0000259" key="9">
    <source>
        <dbReference type="Pfam" id="PF00725"/>
    </source>
</evidence>
<feature type="chain" id="PRO_5038802246" evidence="8">
    <location>
        <begin position="27"/>
        <end position="789"/>
    </location>
</feature>
<evidence type="ECO:0000313" key="12">
    <source>
        <dbReference type="Proteomes" id="UP000808337"/>
    </source>
</evidence>
<dbReference type="SUPFAM" id="SSF52096">
    <property type="entry name" value="ClpP/crotonase"/>
    <property type="match status" value="1"/>
</dbReference>
<evidence type="ECO:0000256" key="5">
    <source>
        <dbReference type="ARBA" id="ARBA00023027"/>
    </source>
</evidence>
<evidence type="ECO:0000256" key="1">
    <source>
        <dbReference type="ARBA" id="ARBA00005005"/>
    </source>
</evidence>
<dbReference type="PANTHER" id="PTHR48075:SF7">
    <property type="entry name" value="3-HYDROXYACYL-COA DEHYDROGENASE-RELATED"/>
    <property type="match status" value="1"/>
</dbReference>